<dbReference type="PRINTS" id="PR00922">
    <property type="entry name" value="DADACBPTASE3"/>
</dbReference>
<keyword evidence="2 5" id="KW-0378">Hydrolase</keyword>
<sequence>MHKRRFITISITAIVVVALSAGYAFADANAMVSGGLSVLRRTFNQGRIAALQPYSHLQNFNGRTIENVQDKKIDKEHARSVIAETVARIGNGNNAGIIIAQANGDIIASHDEKQAFEPASTLKTLTALAASVTFDSQETLDTTVKLEATSRTLTLVGGGDILLGRGNSDAHHVNGRAGLSTLADQTAQALKKRNISEVNFQYDNSLFNNDTLPRQLDASSDVNENYTNEIETTSMAIDEARAWGSDDGHDPDGEGQWSPQRSARPAHDVAQTFVSLLEERGITVENSTIAQSAASADSFEIATVKSAPMWQIVQIMLTNSDNSLAQLLGRLLAIRTGQDNSLNGSTQAVIDIVKRQGIDTQGLVMSDTSGLAPGSAVTARTLIHVQSAYLNTRDSNNSTWAAATGMPISQLSGTLRARDFGAQARGLVRAKTGTLGNVTSLAGNVSRTNGGTLIFAIVVNGDDMATGKSAIDYFASRLVDL</sequence>
<protein>
    <submittedName>
        <fullName evidence="5">D-alanyl-D-alanine carboxypeptidase/D-alanyl-D-alanine-endopeptidase</fullName>
        <ecNumber evidence="5">3.4.16.4</ecNumber>
    </submittedName>
</protein>
<keyword evidence="6" id="KW-1185">Reference proteome</keyword>
<evidence type="ECO:0000256" key="4">
    <source>
        <dbReference type="SAM" id="SignalP"/>
    </source>
</evidence>
<evidence type="ECO:0000313" key="5">
    <source>
        <dbReference type="EMBL" id="TCD54057.1"/>
    </source>
</evidence>
<dbReference type="PANTHER" id="PTHR30023">
    <property type="entry name" value="D-ALANYL-D-ALANINE CARBOXYPEPTIDASE"/>
    <property type="match status" value="1"/>
</dbReference>
<dbReference type="EMBL" id="RXLP01000021">
    <property type="protein sequence ID" value="TCD54057.1"/>
    <property type="molecule type" value="Genomic_DNA"/>
</dbReference>
<dbReference type="InterPro" id="IPR000667">
    <property type="entry name" value="Peptidase_S13"/>
</dbReference>
<dbReference type="SUPFAM" id="SSF56601">
    <property type="entry name" value="beta-lactamase/transpeptidase-like"/>
    <property type="match status" value="1"/>
</dbReference>
<dbReference type="EC" id="3.4.16.4" evidence="5"/>
<keyword evidence="5" id="KW-0645">Protease</keyword>
<organism evidence="5 6">
    <name type="scientific">Alloscardovia theropitheci</name>
    <dbReference type="NCBI Taxonomy" id="2496842"/>
    <lineage>
        <taxon>Bacteria</taxon>
        <taxon>Bacillati</taxon>
        <taxon>Actinomycetota</taxon>
        <taxon>Actinomycetes</taxon>
        <taxon>Bifidobacteriales</taxon>
        <taxon>Bifidobacteriaceae</taxon>
        <taxon>Alloscardovia</taxon>
    </lineage>
</organism>
<evidence type="ECO:0000313" key="6">
    <source>
        <dbReference type="Proteomes" id="UP000291289"/>
    </source>
</evidence>
<dbReference type="Proteomes" id="UP000291289">
    <property type="component" value="Unassembled WGS sequence"/>
</dbReference>
<evidence type="ECO:0000256" key="2">
    <source>
        <dbReference type="ARBA" id="ARBA00022801"/>
    </source>
</evidence>
<accession>A0A4R0QV87</accession>
<dbReference type="GO" id="GO:0009002">
    <property type="term" value="F:serine-type D-Ala-D-Ala carboxypeptidase activity"/>
    <property type="evidence" value="ECO:0007669"/>
    <property type="project" value="UniProtKB-EC"/>
</dbReference>
<dbReference type="InterPro" id="IPR012338">
    <property type="entry name" value="Beta-lactam/transpept-like"/>
</dbReference>
<keyword evidence="4" id="KW-0732">Signal</keyword>
<dbReference type="Pfam" id="PF02113">
    <property type="entry name" value="Peptidase_S13"/>
    <property type="match status" value="2"/>
</dbReference>
<dbReference type="Gene3D" id="3.40.710.10">
    <property type="entry name" value="DD-peptidase/beta-lactamase superfamily"/>
    <property type="match status" value="2"/>
</dbReference>
<evidence type="ECO:0000256" key="1">
    <source>
        <dbReference type="ARBA" id="ARBA00006096"/>
    </source>
</evidence>
<feature type="chain" id="PRO_5020780961" evidence="4">
    <location>
        <begin position="27"/>
        <end position="481"/>
    </location>
</feature>
<dbReference type="RefSeq" id="WP_131284327.1">
    <property type="nucleotide sequence ID" value="NZ_RXLP01000021.1"/>
</dbReference>
<dbReference type="GO" id="GO:0006508">
    <property type="term" value="P:proteolysis"/>
    <property type="evidence" value="ECO:0007669"/>
    <property type="project" value="InterPro"/>
</dbReference>
<dbReference type="OrthoDB" id="56883at2"/>
<dbReference type="GO" id="GO:0000270">
    <property type="term" value="P:peptidoglycan metabolic process"/>
    <property type="evidence" value="ECO:0007669"/>
    <property type="project" value="TreeGrafter"/>
</dbReference>
<gene>
    <name evidence="5" type="primary">dacB</name>
    <name evidence="5" type="ORF">EJ419_05195</name>
</gene>
<feature type="compositionally biased region" description="Basic and acidic residues" evidence="3">
    <location>
        <begin position="242"/>
        <end position="252"/>
    </location>
</feature>
<comment type="caution">
    <text evidence="5">The sequence shown here is derived from an EMBL/GenBank/DDBJ whole genome shotgun (WGS) entry which is preliminary data.</text>
</comment>
<dbReference type="AlphaFoldDB" id="A0A4R0QV87"/>
<feature type="region of interest" description="Disordered" evidence="3">
    <location>
        <begin position="242"/>
        <end position="265"/>
    </location>
</feature>
<keyword evidence="5" id="KW-0121">Carboxypeptidase</keyword>
<dbReference type="NCBIfam" id="TIGR00666">
    <property type="entry name" value="PBP4"/>
    <property type="match status" value="1"/>
</dbReference>
<dbReference type="PANTHER" id="PTHR30023:SF0">
    <property type="entry name" value="PENICILLIN-SENSITIVE CARBOXYPEPTIDASE A"/>
    <property type="match status" value="1"/>
</dbReference>
<reference evidence="5 6" key="1">
    <citation type="submission" date="2018-12" db="EMBL/GenBank/DDBJ databases">
        <title>Alloscrdovia theropitheci sp. nov: a novel taxon from the feces of the bleeding-herat monkey (Theropithecus geleda).</title>
        <authorList>
            <person name="Modesto M."/>
        </authorList>
    </citation>
    <scope>NUCLEOTIDE SEQUENCE [LARGE SCALE GENOMIC DNA]</scope>
    <source>
        <strain evidence="5 6">GLDI4/2</strain>
    </source>
</reference>
<name>A0A4R0QV87_9BIFI</name>
<feature type="signal peptide" evidence="4">
    <location>
        <begin position="1"/>
        <end position="26"/>
    </location>
</feature>
<evidence type="ECO:0000256" key="3">
    <source>
        <dbReference type="SAM" id="MobiDB-lite"/>
    </source>
</evidence>
<comment type="similarity">
    <text evidence="1">Belongs to the peptidase S13 family.</text>
</comment>
<proteinExistence type="inferred from homology"/>